<gene>
    <name evidence="1" type="ORF">U27_00901</name>
</gene>
<name>A0A081C8U8_VECG1</name>
<evidence type="ECO:0000313" key="1">
    <source>
        <dbReference type="EMBL" id="GAK61003.1"/>
    </source>
</evidence>
<accession>A0A081C8U8</accession>
<protein>
    <submittedName>
        <fullName evidence="1">Uncharacterized protein</fullName>
    </submittedName>
</protein>
<dbReference type="PROSITE" id="PS51257">
    <property type="entry name" value="PROKAR_LIPOPROTEIN"/>
    <property type="match status" value="1"/>
</dbReference>
<dbReference type="AlphaFoldDB" id="A0A081C8U8"/>
<evidence type="ECO:0000313" key="2">
    <source>
        <dbReference type="Proteomes" id="UP000030661"/>
    </source>
</evidence>
<dbReference type="eggNOG" id="ENOG502Z9IV">
    <property type="taxonomic scope" value="Bacteria"/>
</dbReference>
<dbReference type="Proteomes" id="UP000030661">
    <property type="component" value="Unassembled WGS sequence"/>
</dbReference>
<proteinExistence type="predicted"/>
<keyword evidence="2" id="KW-1185">Reference proteome</keyword>
<reference evidence="1 2" key="1">
    <citation type="journal article" date="2015" name="PeerJ">
        <title>First genomic representation of candidate bacterial phylum KSB3 points to enhanced environmental sensing as a trigger of wastewater bulking.</title>
        <authorList>
            <person name="Sekiguchi Y."/>
            <person name="Ohashi A."/>
            <person name="Parks D.H."/>
            <person name="Yamauchi T."/>
            <person name="Tyson G.W."/>
            <person name="Hugenholtz P."/>
        </authorList>
    </citation>
    <scope>NUCLEOTIDE SEQUENCE [LARGE SCALE GENOMIC DNA]</scope>
</reference>
<organism evidence="1 2">
    <name type="scientific">Vecturithrix granuli</name>
    <dbReference type="NCBI Taxonomy" id="1499967"/>
    <lineage>
        <taxon>Bacteria</taxon>
        <taxon>Candidatus Moduliflexota</taxon>
        <taxon>Candidatus Vecturitrichia</taxon>
        <taxon>Candidatus Vecturitrichales</taxon>
        <taxon>Candidatus Vecturitrichaceae</taxon>
        <taxon>Candidatus Vecturithrix</taxon>
    </lineage>
</organism>
<dbReference type="STRING" id="1499967.U27_00901"/>
<dbReference type="EMBL" id="DF820476">
    <property type="protein sequence ID" value="GAK61003.1"/>
    <property type="molecule type" value="Genomic_DNA"/>
</dbReference>
<sequence length="255" mass="29006">MVRGLEIFRSFFKEYTGNYVLIGGAACDEHISEAGLTFRATKDLDIMLIIETLHAEFIARFWEFIKAGGYGEKQKSQRERKYYRFMKPLNAAYPEQVELFARQPDLLDLPDDAHLTPIPVVEDISSLSAILMYADYYHFAIANSEVAGNLHRVTIKGLICLKAKAFLNLTAAKEQGEKIDERDIKKHKNDVIRLAVLLTDEDSLILPDSIGADIHQFMLALEQDPPDFRTIAHNMGLPDLDPETVMNQIHLTFHI</sequence>
<dbReference type="HOGENOM" id="CLU_096751_0_0_0"/>